<evidence type="ECO:0000313" key="1">
    <source>
        <dbReference type="EMBL" id="KAJ9592571.1"/>
    </source>
</evidence>
<protein>
    <submittedName>
        <fullName evidence="1">Uncharacterized protein</fullName>
    </submittedName>
</protein>
<name>A0AAD8EJK2_DIPPU</name>
<reference evidence="1" key="2">
    <citation type="submission" date="2023-05" db="EMBL/GenBank/DDBJ databases">
        <authorList>
            <person name="Fouks B."/>
        </authorList>
    </citation>
    <scope>NUCLEOTIDE SEQUENCE</scope>
    <source>
        <strain evidence="1">Stay&amp;Tobe</strain>
        <tissue evidence="1">Testes</tissue>
    </source>
</reference>
<sequence>IAGIVGWSLNITPLILISKHCLLRRQQKQLIATKLFHSKDTNMFTIEERIEIVAARLRGQSHSYSKMEAARLKHRLMRHKGFGSQIGVG</sequence>
<evidence type="ECO:0000313" key="2">
    <source>
        <dbReference type="Proteomes" id="UP001233999"/>
    </source>
</evidence>
<keyword evidence="2" id="KW-1185">Reference proteome</keyword>
<feature type="non-terminal residue" evidence="1">
    <location>
        <position position="89"/>
    </location>
</feature>
<accession>A0AAD8EJK2</accession>
<dbReference type="Proteomes" id="UP001233999">
    <property type="component" value="Unassembled WGS sequence"/>
</dbReference>
<feature type="non-terminal residue" evidence="1">
    <location>
        <position position="1"/>
    </location>
</feature>
<comment type="caution">
    <text evidence="1">The sequence shown here is derived from an EMBL/GenBank/DDBJ whole genome shotgun (WGS) entry which is preliminary data.</text>
</comment>
<dbReference type="EMBL" id="JASPKZ010003831">
    <property type="protein sequence ID" value="KAJ9592571.1"/>
    <property type="molecule type" value="Genomic_DNA"/>
</dbReference>
<organism evidence="1 2">
    <name type="scientific">Diploptera punctata</name>
    <name type="common">Pacific beetle cockroach</name>
    <dbReference type="NCBI Taxonomy" id="6984"/>
    <lineage>
        <taxon>Eukaryota</taxon>
        <taxon>Metazoa</taxon>
        <taxon>Ecdysozoa</taxon>
        <taxon>Arthropoda</taxon>
        <taxon>Hexapoda</taxon>
        <taxon>Insecta</taxon>
        <taxon>Pterygota</taxon>
        <taxon>Neoptera</taxon>
        <taxon>Polyneoptera</taxon>
        <taxon>Dictyoptera</taxon>
        <taxon>Blattodea</taxon>
        <taxon>Blaberoidea</taxon>
        <taxon>Blaberidae</taxon>
        <taxon>Diplopterinae</taxon>
        <taxon>Diploptera</taxon>
    </lineage>
</organism>
<dbReference type="AlphaFoldDB" id="A0AAD8EJK2"/>
<proteinExistence type="predicted"/>
<gene>
    <name evidence="1" type="ORF">L9F63_015772</name>
</gene>
<reference evidence="1" key="1">
    <citation type="journal article" date="2023" name="IScience">
        <title>Live-bearing cockroach genome reveals convergent evolutionary mechanisms linked to viviparity in insects and beyond.</title>
        <authorList>
            <person name="Fouks B."/>
            <person name="Harrison M.C."/>
            <person name="Mikhailova A.A."/>
            <person name="Marchal E."/>
            <person name="English S."/>
            <person name="Carruthers M."/>
            <person name="Jennings E.C."/>
            <person name="Chiamaka E.L."/>
            <person name="Frigard R.A."/>
            <person name="Pippel M."/>
            <person name="Attardo G.M."/>
            <person name="Benoit J.B."/>
            <person name="Bornberg-Bauer E."/>
            <person name="Tobe S.S."/>
        </authorList>
    </citation>
    <scope>NUCLEOTIDE SEQUENCE</scope>
    <source>
        <strain evidence="1">Stay&amp;Tobe</strain>
    </source>
</reference>